<dbReference type="InterPro" id="IPR031316">
    <property type="entry name" value="FlgM_C"/>
</dbReference>
<keyword evidence="9" id="KW-0966">Cell projection</keyword>
<keyword evidence="5" id="KW-0805">Transcription regulation</keyword>
<evidence type="ECO:0000256" key="5">
    <source>
        <dbReference type="ARBA" id="ARBA00023015"/>
    </source>
</evidence>
<feature type="compositionally biased region" description="Basic and acidic residues" evidence="7">
    <location>
        <begin position="21"/>
        <end position="31"/>
    </location>
</feature>
<sequence>MKIHGPNHTKVNAYQKQVHKQSPERIKEQSKADQLQISDQAKKMQETQQVQPQREARVEAIKQRVESGKYQIDAGKIAAKMLRFWNK</sequence>
<proteinExistence type="inferred from homology"/>
<dbReference type="GO" id="GO:0045892">
    <property type="term" value="P:negative regulation of DNA-templated transcription"/>
    <property type="evidence" value="ECO:0007669"/>
    <property type="project" value="InterPro"/>
</dbReference>
<evidence type="ECO:0000313" key="10">
    <source>
        <dbReference type="Proteomes" id="UP001084197"/>
    </source>
</evidence>
<evidence type="ECO:0000313" key="9">
    <source>
        <dbReference type="EMBL" id="MCZ0702120.1"/>
    </source>
</evidence>
<comment type="caution">
    <text evidence="9">The sequence shown here is derived from an EMBL/GenBank/DDBJ whole genome shotgun (WGS) entry which is preliminary data.</text>
</comment>
<dbReference type="EMBL" id="JAPRAT010000003">
    <property type="protein sequence ID" value="MCZ0702120.1"/>
    <property type="molecule type" value="Genomic_DNA"/>
</dbReference>
<organism evidence="9 10">
    <name type="scientific">Natronobacillus azotifigens</name>
    <dbReference type="NCBI Taxonomy" id="472978"/>
    <lineage>
        <taxon>Bacteria</taxon>
        <taxon>Bacillati</taxon>
        <taxon>Bacillota</taxon>
        <taxon>Bacilli</taxon>
        <taxon>Bacillales</taxon>
        <taxon>Bacillaceae</taxon>
        <taxon>Natronobacillus</taxon>
    </lineage>
</organism>
<feature type="domain" description="Anti-sigma-28 factor FlgM C-terminal" evidence="8">
    <location>
        <begin position="33"/>
        <end position="82"/>
    </location>
</feature>
<evidence type="ECO:0000256" key="4">
    <source>
        <dbReference type="ARBA" id="ARBA00022795"/>
    </source>
</evidence>
<evidence type="ECO:0000256" key="1">
    <source>
        <dbReference type="ARBA" id="ARBA00005322"/>
    </source>
</evidence>
<dbReference type="AlphaFoldDB" id="A0A9J6R916"/>
<keyword evidence="9" id="KW-0282">Flagellum</keyword>
<dbReference type="Pfam" id="PF04316">
    <property type="entry name" value="FlgM"/>
    <property type="match status" value="1"/>
</dbReference>
<dbReference type="GO" id="GO:0044781">
    <property type="term" value="P:bacterial-type flagellum organization"/>
    <property type="evidence" value="ECO:0007669"/>
    <property type="project" value="UniProtKB-KW"/>
</dbReference>
<keyword evidence="10" id="KW-1185">Reference proteome</keyword>
<evidence type="ECO:0000256" key="6">
    <source>
        <dbReference type="ARBA" id="ARBA00023163"/>
    </source>
</evidence>
<feature type="region of interest" description="Disordered" evidence="7">
    <location>
        <begin position="1"/>
        <end position="55"/>
    </location>
</feature>
<dbReference type="SUPFAM" id="SSF101498">
    <property type="entry name" value="Anti-sigma factor FlgM"/>
    <property type="match status" value="1"/>
</dbReference>
<keyword evidence="4" id="KW-1005">Bacterial flagellum biogenesis</keyword>
<dbReference type="InterPro" id="IPR035890">
    <property type="entry name" value="Anti-sigma-28_factor_FlgM_sf"/>
</dbReference>
<reference evidence="9" key="1">
    <citation type="submission" date="2022-11" db="EMBL/GenBank/DDBJ databases">
        <title>WGS of Natronobacillus azotifigens 24KS-1, an anaerobic diazotrophic haloalkaliphile from soda-rich habitats.</title>
        <authorList>
            <person name="Sorokin D.Y."/>
            <person name="Merkel A.Y."/>
        </authorList>
    </citation>
    <scope>NUCLEOTIDE SEQUENCE</scope>
    <source>
        <strain evidence="9">24KS-1</strain>
    </source>
</reference>
<comment type="similarity">
    <text evidence="1">Belongs to the FlgM family.</text>
</comment>
<dbReference type="RefSeq" id="WP_268778887.1">
    <property type="nucleotide sequence ID" value="NZ_JAPRAT010000003.1"/>
</dbReference>
<keyword evidence="6" id="KW-0804">Transcription</keyword>
<name>A0A9J6R916_9BACI</name>
<dbReference type="Proteomes" id="UP001084197">
    <property type="component" value="Unassembled WGS sequence"/>
</dbReference>
<accession>A0A9J6R916</accession>
<evidence type="ECO:0000259" key="8">
    <source>
        <dbReference type="Pfam" id="PF04316"/>
    </source>
</evidence>
<dbReference type="InterPro" id="IPR007412">
    <property type="entry name" value="FlgM"/>
</dbReference>
<evidence type="ECO:0000256" key="7">
    <source>
        <dbReference type="SAM" id="MobiDB-lite"/>
    </source>
</evidence>
<protein>
    <recommendedName>
        <fullName evidence="2">Negative regulator of flagellin synthesis</fullName>
    </recommendedName>
</protein>
<keyword evidence="9" id="KW-0969">Cilium</keyword>
<evidence type="ECO:0000256" key="3">
    <source>
        <dbReference type="ARBA" id="ARBA00022491"/>
    </source>
</evidence>
<evidence type="ECO:0000256" key="2">
    <source>
        <dbReference type="ARBA" id="ARBA00017823"/>
    </source>
</evidence>
<keyword evidence="3" id="KW-0678">Repressor</keyword>
<gene>
    <name evidence="9" type="primary">flgM</name>
    <name evidence="9" type="ORF">OWO01_02710</name>
</gene>
<dbReference type="NCBIfam" id="TIGR03824">
    <property type="entry name" value="FlgM_jcvi"/>
    <property type="match status" value="1"/>
</dbReference>